<protein>
    <recommendedName>
        <fullName evidence="4">Glutamine cyclotransferase</fullName>
    </recommendedName>
</protein>
<evidence type="ECO:0000313" key="2">
    <source>
        <dbReference type="EMBL" id="TWT98106.1"/>
    </source>
</evidence>
<keyword evidence="3" id="KW-1185">Reference proteome</keyword>
<organism evidence="2 3">
    <name type="scientific">Botrimarina colliarenosi</name>
    <dbReference type="NCBI Taxonomy" id="2528001"/>
    <lineage>
        <taxon>Bacteria</taxon>
        <taxon>Pseudomonadati</taxon>
        <taxon>Planctomycetota</taxon>
        <taxon>Planctomycetia</taxon>
        <taxon>Pirellulales</taxon>
        <taxon>Lacipirellulaceae</taxon>
        <taxon>Botrimarina</taxon>
    </lineage>
</organism>
<reference evidence="2 3" key="1">
    <citation type="submission" date="2019-02" db="EMBL/GenBank/DDBJ databases">
        <title>Deep-cultivation of Planctomycetes and their phenomic and genomic characterization uncovers novel biology.</title>
        <authorList>
            <person name="Wiegand S."/>
            <person name="Jogler M."/>
            <person name="Boedeker C."/>
            <person name="Pinto D."/>
            <person name="Vollmers J."/>
            <person name="Rivas-Marin E."/>
            <person name="Kohn T."/>
            <person name="Peeters S.H."/>
            <person name="Heuer A."/>
            <person name="Rast P."/>
            <person name="Oberbeckmann S."/>
            <person name="Bunk B."/>
            <person name="Jeske O."/>
            <person name="Meyerdierks A."/>
            <person name="Storesund J.E."/>
            <person name="Kallscheuer N."/>
            <person name="Luecker S."/>
            <person name="Lage O.M."/>
            <person name="Pohl T."/>
            <person name="Merkel B.J."/>
            <person name="Hornburger P."/>
            <person name="Mueller R.-W."/>
            <person name="Bruemmer F."/>
            <person name="Labrenz M."/>
            <person name="Spormann A.M."/>
            <person name="Op Den Camp H."/>
            <person name="Overmann J."/>
            <person name="Amann R."/>
            <person name="Jetten M.S.M."/>
            <person name="Mascher T."/>
            <person name="Medema M.H."/>
            <person name="Devos D.P."/>
            <person name="Kaster A.-K."/>
            <person name="Ovreas L."/>
            <person name="Rohde M."/>
            <person name="Galperin M.Y."/>
            <person name="Jogler C."/>
        </authorList>
    </citation>
    <scope>NUCLEOTIDE SEQUENCE [LARGE SCALE GENOMIC DNA]</scope>
    <source>
        <strain evidence="2 3">Pla108</strain>
    </source>
</reference>
<evidence type="ECO:0008006" key="4">
    <source>
        <dbReference type="Google" id="ProtNLM"/>
    </source>
</evidence>
<dbReference type="EMBL" id="SJPR01000002">
    <property type="protein sequence ID" value="TWT98106.1"/>
    <property type="molecule type" value="Genomic_DNA"/>
</dbReference>
<keyword evidence="1" id="KW-0732">Signal</keyword>
<gene>
    <name evidence="2" type="ORF">Pla108_22630</name>
</gene>
<evidence type="ECO:0000313" key="3">
    <source>
        <dbReference type="Proteomes" id="UP000317421"/>
    </source>
</evidence>
<proteinExistence type="predicted"/>
<dbReference type="SUPFAM" id="SSF75011">
    <property type="entry name" value="3-carboxy-cis,cis-mucoante lactonizing enzyme"/>
    <property type="match status" value="1"/>
</dbReference>
<comment type="caution">
    <text evidence="2">The sequence shown here is derived from an EMBL/GenBank/DDBJ whole genome shotgun (WGS) entry which is preliminary data.</text>
</comment>
<dbReference type="AlphaFoldDB" id="A0A5C6AFA5"/>
<accession>A0A5C6AFA5</accession>
<sequence precursor="true">MFLRTVGFVAFLVSALVAYARDAEVLRRFDAPEAVQGVAVDGHAGEGAAFYAIANGAIGKYDKRTGKRLGGWRANDDLPLRHLNAGVVRDGRLYCAHSNFPQWPETSSVEVFDTATLRHIDSHSFGIDEGSLTWIDWRDDASEPDGGAWWAGFAHYSQHVNDNPRALPTPYTSLVKLDSRWRRLAGWVFPPEVLNRFAPHSSSGGGWGPGGLLSATGHDRPELYLLALPRCGSTLRLVETVALPIQGQAIAWDRSDEGVVYGIDRSKRQVIACRVTTPTGR</sequence>
<dbReference type="OrthoDB" id="839202at2"/>
<feature type="chain" id="PRO_5022748135" description="Glutamine cyclotransferase" evidence="1">
    <location>
        <begin position="21"/>
        <end position="281"/>
    </location>
</feature>
<name>A0A5C6AFA5_9BACT</name>
<evidence type="ECO:0000256" key="1">
    <source>
        <dbReference type="SAM" id="SignalP"/>
    </source>
</evidence>
<feature type="signal peptide" evidence="1">
    <location>
        <begin position="1"/>
        <end position="20"/>
    </location>
</feature>
<dbReference type="Proteomes" id="UP000317421">
    <property type="component" value="Unassembled WGS sequence"/>
</dbReference>